<name>A0A2C9UET5_MANES</name>
<proteinExistence type="predicted"/>
<organism evidence="1">
    <name type="scientific">Manihot esculenta</name>
    <name type="common">Cassava</name>
    <name type="synonym">Jatropha manihot</name>
    <dbReference type="NCBI Taxonomy" id="3983"/>
    <lineage>
        <taxon>Eukaryota</taxon>
        <taxon>Viridiplantae</taxon>
        <taxon>Streptophyta</taxon>
        <taxon>Embryophyta</taxon>
        <taxon>Tracheophyta</taxon>
        <taxon>Spermatophyta</taxon>
        <taxon>Magnoliopsida</taxon>
        <taxon>eudicotyledons</taxon>
        <taxon>Gunneridae</taxon>
        <taxon>Pentapetalae</taxon>
        <taxon>rosids</taxon>
        <taxon>fabids</taxon>
        <taxon>Malpighiales</taxon>
        <taxon>Euphorbiaceae</taxon>
        <taxon>Crotonoideae</taxon>
        <taxon>Manihoteae</taxon>
        <taxon>Manihot</taxon>
    </lineage>
</organism>
<gene>
    <name evidence="1" type="ORF">MANES_15G110000</name>
</gene>
<evidence type="ECO:0000313" key="1">
    <source>
        <dbReference type="EMBL" id="OAY28997.1"/>
    </source>
</evidence>
<protein>
    <submittedName>
        <fullName evidence="1">Uncharacterized protein</fullName>
    </submittedName>
</protein>
<accession>A0A2C9UET5</accession>
<dbReference type="AlphaFoldDB" id="A0A2C9UET5"/>
<sequence length="37" mass="4125">MKKMNHEEVMWLIHHLITAQPSAAGGSMVGFDFALLI</sequence>
<reference evidence="1" key="1">
    <citation type="submission" date="2016-02" db="EMBL/GenBank/DDBJ databases">
        <title>WGS assembly of Manihot esculenta.</title>
        <authorList>
            <person name="Bredeson J.V."/>
            <person name="Prochnik S.E."/>
            <person name="Lyons J.B."/>
            <person name="Schmutz J."/>
            <person name="Grimwood J."/>
            <person name="Vrebalov J."/>
            <person name="Bart R.S."/>
            <person name="Amuge T."/>
            <person name="Ferguson M.E."/>
            <person name="Green R."/>
            <person name="Putnam N."/>
            <person name="Stites J."/>
            <person name="Rounsley S."/>
            <person name="Rokhsar D.S."/>
        </authorList>
    </citation>
    <scope>NUCLEOTIDE SEQUENCE [LARGE SCALE GENOMIC DNA]</scope>
    <source>
        <tissue evidence="1">Leaf</tissue>
    </source>
</reference>
<dbReference type="EMBL" id="CM004401">
    <property type="protein sequence ID" value="OAY28997.1"/>
    <property type="molecule type" value="Genomic_DNA"/>
</dbReference>